<reference evidence="15 16" key="1">
    <citation type="submission" date="2016-08" db="EMBL/GenBank/DDBJ databases">
        <title>Genome of Bacillus solimangrovi GH2-4.</title>
        <authorList>
            <person name="Lim S."/>
            <person name="Kim B.-C."/>
        </authorList>
    </citation>
    <scope>NUCLEOTIDE SEQUENCE [LARGE SCALE GENOMIC DNA]</scope>
    <source>
        <strain evidence="15 16">GH2-4</strain>
    </source>
</reference>
<feature type="transmembrane region" description="Helical" evidence="12">
    <location>
        <begin position="277"/>
        <end position="300"/>
    </location>
</feature>
<dbReference type="InterPro" id="IPR029151">
    <property type="entry name" value="Sensor-like_sf"/>
</dbReference>
<dbReference type="Gene3D" id="1.10.8.500">
    <property type="entry name" value="HAMP domain in histidine kinase"/>
    <property type="match status" value="1"/>
</dbReference>
<evidence type="ECO:0000259" key="14">
    <source>
        <dbReference type="PROSITE" id="PS50885"/>
    </source>
</evidence>
<dbReference type="SUPFAM" id="SSF58104">
    <property type="entry name" value="Methyl-accepting chemotaxis protein (MCP) signaling domain"/>
    <property type="match status" value="1"/>
</dbReference>
<dbReference type="STRING" id="1305675.BFG57_05425"/>
<sequence length="659" mass="73112">MFKKMRTKLIAVMASLLIFSLVSSQLLSYFYMKKNMEGEIISQGKAIIEQVEQNFTVFFDDYAKNISRYSEDVDIISFIENNNPSTLTKIDMDFQTFLNNNPNVSMIYFGTTNKGMYDMPKNDRTGYDPTIRPWYQKALNNPDKVIWTEPYIGSSTQKLMITAAKTIHINNEIQGVIGVDLLLETIKQFVNEVEVNNNGNIFLLDQNGTAIIYSEKEGENLSELSNISRLYDGKFGTFSYEMDGEQKHIYYETIPELGWKIAVDYKQKDLFANLNKALLLSSIIGSIAIIITIIVIYFAARTISKPIVSLQDQVGLVSTGDLSIKASVKSKDEVGELATHFNEMITNMHHIINNVKKAITGISSSSDHLQTISEEMVVTSEQIAGSIEEVAQGAGNQAQEVDKMSEKTNVLLSKINQVHESVNLIKDLSLKSTNASNEGLESLEELQVKSDRSNSEVKSVKNVLENLVLKVKEIESVSESISNISNQTNLLALNASIEAARAGESGKGFAVVAEEVRKLAEQSAQATSEIHDKISTIQIESERAKEAMGKTIAISFEQQDAVLHTSDAFKNIASMMHHLVKSIEDIALEVNQIRDNENIVNNSIQSVSAISQQSAAATEEISASTDDQLMALRTISGTVQELNQACSELEKLISKFKLN</sequence>
<dbReference type="PROSITE" id="PS50885">
    <property type="entry name" value="HAMP"/>
    <property type="match status" value="1"/>
</dbReference>
<accession>A0A1E5LB52</accession>
<dbReference type="GO" id="GO:0006935">
    <property type="term" value="P:chemotaxis"/>
    <property type="evidence" value="ECO:0007669"/>
    <property type="project" value="UniProtKB-KW"/>
</dbReference>
<evidence type="ECO:0000313" key="16">
    <source>
        <dbReference type="Proteomes" id="UP000095209"/>
    </source>
</evidence>
<proteinExistence type="inferred from homology"/>
<organism evidence="15 16">
    <name type="scientific">Bacillus solimangrovi</name>
    <dbReference type="NCBI Taxonomy" id="1305675"/>
    <lineage>
        <taxon>Bacteria</taxon>
        <taxon>Bacillati</taxon>
        <taxon>Bacillota</taxon>
        <taxon>Bacilli</taxon>
        <taxon>Bacillales</taxon>
        <taxon>Bacillaceae</taxon>
        <taxon>Bacillus</taxon>
    </lineage>
</organism>
<dbReference type="CDD" id="cd12913">
    <property type="entry name" value="PDC1_MCP_like"/>
    <property type="match status" value="1"/>
</dbReference>
<dbReference type="InterPro" id="IPR003660">
    <property type="entry name" value="HAMP_dom"/>
</dbReference>
<feature type="domain" description="HAMP" evidence="14">
    <location>
        <begin position="301"/>
        <end position="353"/>
    </location>
</feature>
<dbReference type="GO" id="GO:0005886">
    <property type="term" value="C:plasma membrane"/>
    <property type="evidence" value="ECO:0007669"/>
    <property type="project" value="UniProtKB-SubCell"/>
</dbReference>
<dbReference type="PANTHER" id="PTHR32089:SF114">
    <property type="entry name" value="METHYL-ACCEPTING CHEMOTAXIS PROTEIN MCPB"/>
    <property type="match status" value="1"/>
</dbReference>
<keyword evidence="11" id="KW-0175">Coiled coil</keyword>
<gene>
    <name evidence="15" type="ORF">BFG57_05425</name>
</gene>
<comment type="subcellular location">
    <subcellularLocation>
        <location evidence="1">Cell membrane</location>
        <topology evidence="1">Multi-pass membrane protein</topology>
    </subcellularLocation>
</comment>
<keyword evidence="6 12" id="KW-1133">Transmembrane helix</keyword>
<dbReference type="Proteomes" id="UP000095209">
    <property type="component" value="Unassembled WGS sequence"/>
</dbReference>
<feature type="domain" description="Methyl-accepting transducer" evidence="13">
    <location>
        <begin position="372"/>
        <end position="629"/>
    </location>
</feature>
<evidence type="ECO:0000256" key="8">
    <source>
        <dbReference type="ARBA" id="ARBA00023224"/>
    </source>
</evidence>
<evidence type="ECO:0000256" key="10">
    <source>
        <dbReference type="PROSITE-ProRule" id="PRU00284"/>
    </source>
</evidence>
<keyword evidence="4" id="KW-0145">Chemotaxis</keyword>
<dbReference type="Gene3D" id="3.30.450.20">
    <property type="entry name" value="PAS domain"/>
    <property type="match status" value="2"/>
</dbReference>
<dbReference type="PANTHER" id="PTHR32089">
    <property type="entry name" value="METHYL-ACCEPTING CHEMOTAXIS PROTEIN MCPB"/>
    <property type="match status" value="1"/>
</dbReference>
<protein>
    <recommendedName>
        <fullName evidence="17">Chemotaxis protein</fullName>
    </recommendedName>
</protein>
<dbReference type="Gene3D" id="1.10.287.950">
    <property type="entry name" value="Methyl-accepting chemotaxis protein"/>
    <property type="match status" value="1"/>
</dbReference>
<evidence type="ECO:0000259" key="13">
    <source>
        <dbReference type="PROSITE" id="PS50111"/>
    </source>
</evidence>
<dbReference type="SUPFAM" id="SSF103190">
    <property type="entry name" value="Sensory domain-like"/>
    <property type="match status" value="1"/>
</dbReference>
<evidence type="ECO:0000256" key="11">
    <source>
        <dbReference type="SAM" id="Coils"/>
    </source>
</evidence>
<evidence type="ECO:0000256" key="2">
    <source>
        <dbReference type="ARBA" id="ARBA00022475"/>
    </source>
</evidence>
<evidence type="ECO:0000256" key="1">
    <source>
        <dbReference type="ARBA" id="ARBA00004651"/>
    </source>
</evidence>
<dbReference type="EMBL" id="MJEH01000062">
    <property type="protein sequence ID" value="OEH91307.1"/>
    <property type="molecule type" value="Genomic_DNA"/>
</dbReference>
<evidence type="ECO:0000256" key="3">
    <source>
        <dbReference type="ARBA" id="ARBA00022481"/>
    </source>
</evidence>
<keyword evidence="8 10" id="KW-0807">Transducer</keyword>
<dbReference type="CDD" id="cd12912">
    <property type="entry name" value="PDC2_MCP_like"/>
    <property type="match status" value="1"/>
</dbReference>
<dbReference type="Pfam" id="PF00672">
    <property type="entry name" value="HAMP"/>
    <property type="match status" value="1"/>
</dbReference>
<evidence type="ECO:0000256" key="4">
    <source>
        <dbReference type="ARBA" id="ARBA00022500"/>
    </source>
</evidence>
<dbReference type="SMART" id="SM00304">
    <property type="entry name" value="HAMP"/>
    <property type="match status" value="1"/>
</dbReference>
<evidence type="ECO:0000313" key="15">
    <source>
        <dbReference type="EMBL" id="OEH91307.1"/>
    </source>
</evidence>
<dbReference type="Pfam" id="PF00015">
    <property type="entry name" value="MCPsignal"/>
    <property type="match status" value="1"/>
</dbReference>
<keyword evidence="2" id="KW-1003">Cell membrane</keyword>
<evidence type="ECO:0000256" key="9">
    <source>
        <dbReference type="ARBA" id="ARBA00029447"/>
    </source>
</evidence>
<keyword evidence="16" id="KW-1185">Reference proteome</keyword>
<evidence type="ECO:0000256" key="12">
    <source>
        <dbReference type="SAM" id="Phobius"/>
    </source>
</evidence>
<comment type="similarity">
    <text evidence="9">Belongs to the methyl-accepting chemotaxis (MCP) protein family.</text>
</comment>
<dbReference type="Pfam" id="PF02743">
    <property type="entry name" value="dCache_1"/>
    <property type="match status" value="1"/>
</dbReference>
<dbReference type="CDD" id="cd11386">
    <property type="entry name" value="MCP_signal"/>
    <property type="match status" value="1"/>
</dbReference>
<evidence type="ECO:0000256" key="6">
    <source>
        <dbReference type="ARBA" id="ARBA00022989"/>
    </source>
</evidence>
<dbReference type="InterPro" id="IPR004089">
    <property type="entry name" value="MCPsignal_dom"/>
</dbReference>
<comment type="caution">
    <text evidence="15">The sequence shown here is derived from an EMBL/GenBank/DDBJ whole genome shotgun (WGS) entry which is preliminary data.</text>
</comment>
<dbReference type="PROSITE" id="PS50111">
    <property type="entry name" value="CHEMOTAXIS_TRANSDUC_2"/>
    <property type="match status" value="1"/>
</dbReference>
<keyword evidence="7 12" id="KW-0472">Membrane</keyword>
<name>A0A1E5LB52_9BACI</name>
<dbReference type="CDD" id="cd06225">
    <property type="entry name" value="HAMP"/>
    <property type="match status" value="1"/>
</dbReference>
<keyword evidence="5 12" id="KW-0812">Transmembrane</keyword>
<dbReference type="AlphaFoldDB" id="A0A1E5LB52"/>
<dbReference type="GO" id="GO:0007165">
    <property type="term" value="P:signal transduction"/>
    <property type="evidence" value="ECO:0007669"/>
    <property type="project" value="UniProtKB-KW"/>
</dbReference>
<evidence type="ECO:0008006" key="17">
    <source>
        <dbReference type="Google" id="ProtNLM"/>
    </source>
</evidence>
<keyword evidence="3" id="KW-0488">Methylation</keyword>
<dbReference type="SMART" id="SM00283">
    <property type="entry name" value="MA"/>
    <property type="match status" value="1"/>
</dbReference>
<dbReference type="InterPro" id="IPR033479">
    <property type="entry name" value="dCache_1"/>
</dbReference>
<feature type="coiled-coil region" evidence="11">
    <location>
        <begin position="632"/>
        <end position="659"/>
    </location>
</feature>
<evidence type="ECO:0000256" key="5">
    <source>
        <dbReference type="ARBA" id="ARBA00022692"/>
    </source>
</evidence>
<evidence type="ECO:0000256" key="7">
    <source>
        <dbReference type="ARBA" id="ARBA00023136"/>
    </source>
</evidence>